<dbReference type="InterPro" id="IPR003012">
    <property type="entry name" value="Tet_transcr_reg_TetR"/>
</dbReference>
<dbReference type="InterPro" id="IPR001647">
    <property type="entry name" value="HTH_TetR"/>
</dbReference>
<accession>A0A399JDE6</accession>
<organism evidence="7 8">
    <name type="scientific">Galactobacter valiniphilus</name>
    <dbReference type="NCBI Taxonomy" id="2676122"/>
    <lineage>
        <taxon>Bacteria</taxon>
        <taxon>Bacillati</taxon>
        <taxon>Actinomycetota</taxon>
        <taxon>Actinomycetes</taxon>
        <taxon>Micrococcales</taxon>
        <taxon>Micrococcaceae</taxon>
        <taxon>Galactobacter</taxon>
    </lineage>
</organism>
<evidence type="ECO:0000256" key="3">
    <source>
        <dbReference type="ARBA" id="ARBA00023125"/>
    </source>
</evidence>
<evidence type="ECO:0000256" key="2">
    <source>
        <dbReference type="ARBA" id="ARBA00023015"/>
    </source>
</evidence>
<dbReference type="RefSeq" id="WP_119423342.1">
    <property type="nucleotide sequence ID" value="NZ_QQXK01000002.1"/>
</dbReference>
<keyword evidence="3 5" id="KW-0238">DNA-binding</keyword>
<dbReference type="PRINTS" id="PR00400">
    <property type="entry name" value="TETREPRESSOR"/>
</dbReference>
<dbReference type="Gene3D" id="1.10.357.10">
    <property type="entry name" value="Tetracycline Repressor, domain 2"/>
    <property type="match status" value="1"/>
</dbReference>
<keyword evidence="4" id="KW-0804">Transcription</keyword>
<dbReference type="SUPFAM" id="SSF46689">
    <property type="entry name" value="Homeodomain-like"/>
    <property type="match status" value="1"/>
</dbReference>
<reference evidence="7 8" key="1">
    <citation type="submission" date="2018-07" db="EMBL/GenBank/DDBJ databases">
        <title>Arthrobacter sp. nov., isolated from raw cow's milk with high bacterial count.</title>
        <authorList>
            <person name="Hahne J."/>
            <person name="Isele D."/>
            <person name="Lipski A."/>
        </authorList>
    </citation>
    <scope>NUCLEOTIDE SEQUENCE [LARGE SCALE GENOMIC DNA]</scope>
    <source>
        <strain evidence="7 8">JZ R-35</strain>
    </source>
</reference>
<keyword evidence="8" id="KW-1185">Reference proteome</keyword>
<keyword evidence="1" id="KW-0678">Repressor</keyword>
<dbReference type="GO" id="GO:0045892">
    <property type="term" value="P:negative regulation of DNA-templated transcription"/>
    <property type="evidence" value="ECO:0007669"/>
    <property type="project" value="InterPro"/>
</dbReference>
<comment type="caution">
    <text evidence="7">The sequence shown here is derived from an EMBL/GenBank/DDBJ whole genome shotgun (WGS) entry which is preliminary data.</text>
</comment>
<dbReference type="Proteomes" id="UP000265419">
    <property type="component" value="Unassembled WGS sequence"/>
</dbReference>
<dbReference type="InterPro" id="IPR004111">
    <property type="entry name" value="Repressor_TetR_C"/>
</dbReference>
<dbReference type="SUPFAM" id="SSF48498">
    <property type="entry name" value="Tetracyclin repressor-like, C-terminal domain"/>
    <property type="match status" value="1"/>
</dbReference>
<evidence type="ECO:0000313" key="8">
    <source>
        <dbReference type="Proteomes" id="UP000265419"/>
    </source>
</evidence>
<evidence type="ECO:0000256" key="5">
    <source>
        <dbReference type="PROSITE-ProRule" id="PRU00335"/>
    </source>
</evidence>
<evidence type="ECO:0000313" key="7">
    <source>
        <dbReference type="EMBL" id="RII43583.1"/>
    </source>
</evidence>
<keyword evidence="2" id="KW-0805">Transcription regulation</keyword>
<dbReference type="GO" id="GO:0003677">
    <property type="term" value="F:DNA binding"/>
    <property type="evidence" value="ECO:0007669"/>
    <property type="project" value="UniProtKB-UniRule"/>
</dbReference>
<dbReference type="InterPro" id="IPR036271">
    <property type="entry name" value="Tet_transcr_reg_TetR-rel_C_sf"/>
</dbReference>
<evidence type="ECO:0000256" key="1">
    <source>
        <dbReference type="ARBA" id="ARBA00022491"/>
    </source>
</evidence>
<protein>
    <submittedName>
        <fullName evidence="7">TetR family transcriptional regulator</fullName>
    </submittedName>
</protein>
<sequence length="205" mass="21823">MTPPLSRDRLLAAAMSIVDEEGAEALTMRALAGRVDRQVSSLYNHVSGRTELIELMRAKVVERIDVSAFVSKPWDVALGEWARSYLMAFAQHPHLIRLLATTPIRDESTLAMYNVVVRALTEAGWAAGESIAVLRTVEAHVLGSALDIVAPGNMLDAAAVPEELPALRAALAVEHHSAGAAEAAFDLGLTALIAGLRERNGAPSA</sequence>
<dbReference type="GO" id="GO:0046677">
    <property type="term" value="P:response to antibiotic"/>
    <property type="evidence" value="ECO:0007669"/>
    <property type="project" value="InterPro"/>
</dbReference>
<name>A0A399JDE6_9MICC</name>
<dbReference type="EMBL" id="QQXK01000002">
    <property type="protein sequence ID" value="RII43583.1"/>
    <property type="molecule type" value="Genomic_DNA"/>
</dbReference>
<feature type="domain" description="HTH tetR-type" evidence="6">
    <location>
        <begin position="4"/>
        <end position="64"/>
    </location>
</feature>
<proteinExistence type="predicted"/>
<gene>
    <name evidence="7" type="ORF">DWB68_01375</name>
</gene>
<dbReference type="InterPro" id="IPR009057">
    <property type="entry name" value="Homeodomain-like_sf"/>
</dbReference>
<evidence type="ECO:0000259" key="6">
    <source>
        <dbReference type="PROSITE" id="PS50977"/>
    </source>
</evidence>
<dbReference type="AlphaFoldDB" id="A0A399JDE6"/>
<feature type="DNA-binding region" description="H-T-H motif" evidence="5">
    <location>
        <begin position="27"/>
        <end position="46"/>
    </location>
</feature>
<dbReference type="Pfam" id="PF02909">
    <property type="entry name" value="TetR_C_1"/>
    <property type="match status" value="1"/>
</dbReference>
<dbReference type="PROSITE" id="PS50977">
    <property type="entry name" value="HTH_TETR_2"/>
    <property type="match status" value="1"/>
</dbReference>
<evidence type="ECO:0000256" key="4">
    <source>
        <dbReference type="ARBA" id="ARBA00023163"/>
    </source>
</evidence>